<keyword evidence="9" id="KW-1185">Reference proteome</keyword>
<evidence type="ECO:0000313" key="9">
    <source>
        <dbReference type="Proteomes" id="UP001253439"/>
    </source>
</evidence>
<evidence type="ECO:0000256" key="4">
    <source>
        <dbReference type="ARBA" id="ARBA00022989"/>
    </source>
</evidence>
<comment type="subcellular location">
    <subcellularLocation>
        <location evidence="1">Cell membrane</location>
        <topology evidence="1">Multi-pass membrane protein</topology>
    </subcellularLocation>
</comment>
<keyword evidence="2" id="KW-1003">Cell membrane</keyword>
<dbReference type="InterPro" id="IPR032816">
    <property type="entry name" value="VTT_dom"/>
</dbReference>
<feature type="domain" description="VTT" evidence="7">
    <location>
        <begin position="35"/>
        <end position="152"/>
    </location>
</feature>
<organism evidence="8 9">
    <name type="scientific">Haloarcula terrestris</name>
    <dbReference type="NCBI Taxonomy" id="2950533"/>
    <lineage>
        <taxon>Archaea</taxon>
        <taxon>Methanobacteriati</taxon>
        <taxon>Methanobacteriota</taxon>
        <taxon>Stenosarchaea group</taxon>
        <taxon>Halobacteria</taxon>
        <taxon>Halobacteriales</taxon>
        <taxon>Haloarculaceae</taxon>
        <taxon>Haloarcula</taxon>
    </lineage>
</organism>
<evidence type="ECO:0000256" key="3">
    <source>
        <dbReference type="ARBA" id="ARBA00022692"/>
    </source>
</evidence>
<comment type="caution">
    <text evidence="8">The sequence shown here is derived from an EMBL/GenBank/DDBJ whole genome shotgun (WGS) entry which is preliminary data.</text>
</comment>
<evidence type="ECO:0000259" key="7">
    <source>
        <dbReference type="Pfam" id="PF09335"/>
    </source>
</evidence>
<feature type="transmembrane region" description="Helical" evidence="6">
    <location>
        <begin position="20"/>
        <end position="48"/>
    </location>
</feature>
<protein>
    <submittedName>
        <fullName evidence="8">TVP38/TMEM64 family protein</fullName>
    </submittedName>
</protein>
<name>A0AAE4F1Z1_9EURY</name>
<evidence type="ECO:0000256" key="5">
    <source>
        <dbReference type="ARBA" id="ARBA00023136"/>
    </source>
</evidence>
<sequence length="190" mass="21066">MTNPQELRLLIREFGILGPFALVALQALQVVVAPVPGQVLAVVAGYLYGAWWGTFYNMLGITLGSTAAFWLSRRYGRPYVEQISHAETLMKFDDIDDNHQRLALFVMFLVPGLPDDAICFVGGLTRLPLWQLVVLAVVGRAPGFFLVNVIGEYVEAGRFDAAILLAVGLAVVTAIGYRYRERLFEAFTLR</sequence>
<evidence type="ECO:0000256" key="1">
    <source>
        <dbReference type="ARBA" id="ARBA00004651"/>
    </source>
</evidence>
<accession>A0AAE4F1Z1</accession>
<dbReference type="RefSeq" id="WP_310897930.1">
    <property type="nucleotide sequence ID" value="NZ_JAMQOM010000013.1"/>
</dbReference>
<dbReference type="InterPro" id="IPR015414">
    <property type="entry name" value="TMEM64"/>
</dbReference>
<feature type="transmembrane region" description="Helical" evidence="6">
    <location>
        <begin position="54"/>
        <end position="72"/>
    </location>
</feature>
<proteinExistence type="predicted"/>
<dbReference type="Pfam" id="PF09335">
    <property type="entry name" value="VTT_dom"/>
    <property type="match status" value="1"/>
</dbReference>
<dbReference type="GO" id="GO:0005886">
    <property type="term" value="C:plasma membrane"/>
    <property type="evidence" value="ECO:0007669"/>
    <property type="project" value="UniProtKB-SubCell"/>
</dbReference>
<evidence type="ECO:0000256" key="6">
    <source>
        <dbReference type="SAM" id="Phobius"/>
    </source>
</evidence>
<dbReference type="AlphaFoldDB" id="A0AAE4F1Z1"/>
<feature type="transmembrane region" description="Helical" evidence="6">
    <location>
        <begin position="161"/>
        <end position="179"/>
    </location>
</feature>
<keyword evidence="5 6" id="KW-0472">Membrane</keyword>
<feature type="transmembrane region" description="Helical" evidence="6">
    <location>
        <begin position="129"/>
        <end position="149"/>
    </location>
</feature>
<dbReference type="Proteomes" id="UP001253439">
    <property type="component" value="Unassembled WGS sequence"/>
</dbReference>
<feature type="transmembrane region" description="Helical" evidence="6">
    <location>
        <begin position="102"/>
        <end position="123"/>
    </location>
</feature>
<reference evidence="8 9" key="1">
    <citation type="submission" date="2022-06" db="EMBL/GenBank/DDBJ databases">
        <title>Haloarcula sp. a new haloarchaeum isolate from saline soil.</title>
        <authorList>
            <person name="Strakova D."/>
            <person name="Galisteo C."/>
            <person name="Sanchez-Porro C."/>
            <person name="Ventosa A."/>
        </authorList>
    </citation>
    <scope>NUCLEOTIDE SEQUENCE [LARGE SCALE GENOMIC DNA]</scope>
    <source>
        <strain evidence="8 9">S1AR25-5A</strain>
    </source>
</reference>
<evidence type="ECO:0000256" key="2">
    <source>
        <dbReference type="ARBA" id="ARBA00022475"/>
    </source>
</evidence>
<keyword evidence="3 6" id="KW-0812">Transmembrane</keyword>
<gene>
    <name evidence="8" type="ORF">NDI54_18655</name>
</gene>
<keyword evidence="4 6" id="KW-1133">Transmembrane helix</keyword>
<evidence type="ECO:0000313" key="8">
    <source>
        <dbReference type="EMBL" id="MDS0223367.1"/>
    </source>
</evidence>
<dbReference type="PANTHER" id="PTHR12677:SF59">
    <property type="entry name" value="GOLGI APPARATUS MEMBRANE PROTEIN TVP38-RELATED"/>
    <property type="match status" value="1"/>
</dbReference>
<dbReference type="PANTHER" id="PTHR12677">
    <property type="entry name" value="GOLGI APPARATUS MEMBRANE PROTEIN TVP38-RELATED"/>
    <property type="match status" value="1"/>
</dbReference>
<dbReference type="EMBL" id="JAMQOM010000013">
    <property type="protein sequence ID" value="MDS0223367.1"/>
    <property type="molecule type" value="Genomic_DNA"/>
</dbReference>